<reference evidence="1 2" key="1">
    <citation type="journal article" date="2023" name="Plants (Basel)">
        <title>Bridging the Gap: Combining Genomics and Transcriptomics Approaches to Understand Stylosanthes scabra, an Orphan Legume from the Brazilian Caatinga.</title>
        <authorList>
            <person name="Ferreira-Neto J.R.C."/>
            <person name="da Silva M.D."/>
            <person name="Binneck E."/>
            <person name="de Melo N.F."/>
            <person name="da Silva R.H."/>
            <person name="de Melo A.L.T.M."/>
            <person name="Pandolfi V."/>
            <person name="Bustamante F.O."/>
            <person name="Brasileiro-Vidal A.C."/>
            <person name="Benko-Iseppon A.M."/>
        </authorList>
    </citation>
    <scope>NUCLEOTIDE SEQUENCE [LARGE SCALE GENOMIC DNA]</scope>
    <source>
        <tissue evidence="1">Leaves</tissue>
    </source>
</reference>
<organism evidence="1 2">
    <name type="scientific">Stylosanthes scabra</name>
    <dbReference type="NCBI Taxonomy" id="79078"/>
    <lineage>
        <taxon>Eukaryota</taxon>
        <taxon>Viridiplantae</taxon>
        <taxon>Streptophyta</taxon>
        <taxon>Embryophyta</taxon>
        <taxon>Tracheophyta</taxon>
        <taxon>Spermatophyta</taxon>
        <taxon>Magnoliopsida</taxon>
        <taxon>eudicotyledons</taxon>
        <taxon>Gunneridae</taxon>
        <taxon>Pentapetalae</taxon>
        <taxon>rosids</taxon>
        <taxon>fabids</taxon>
        <taxon>Fabales</taxon>
        <taxon>Fabaceae</taxon>
        <taxon>Papilionoideae</taxon>
        <taxon>50 kb inversion clade</taxon>
        <taxon>dalbergioids sensu lato</taxon>
        <taxon>Dalbergieae</taxon>
        <taxon>Pterocarpus clade</taxon>
        <taxon>Stylosanthes</taxon>
    </lineage>
</organism>
<protein>
    <submittedName>
        <fullName evidence="1">Uncharacterized protein</fullName>
    </submittedName>
</protein>
<dbReference type="Proteomes" id="UP001341840">
    <property type="component" value="Unassembled WGS sequence"/>
</dbReference>
<accession>A0ABU6W3S5</accession>
<evidence type="ECO:0000313" key="2">
    <source>
        <dbReference type="Proteomes" id="UP001341840"/>
    </source>
</evidence>
<evidence type="ECO:0000313" key="1">
    <source>
        <dbReference type="EMBL" id="MED6179426.1"/>
    </source>
</evidence>
<gene>
    <name evidence="1" type="ORF">PIB30_000538</name>
</gene>
<proteinExistence type="predicted"/>
<sequence>MWTMVHKRSDGSFIHDDAQAIEAIAEIESSGASTKELSQNDSLEQVLGKEHSGRVRGLCSGPSPTQLFGQTSQPSNHGVQIHEYQKEIVALKVEVAETTEKSQTMENLIRFLT</sequence>
<keyword evidence="2" id="KW-1185">Reference proteome</keyword>
<comment type="caution">
    <text evidence="1">The sequence shown here is derived from an EMBL/GenBank/DDBJ whole genome shotgun (WGS) entry which is preliminary data.</text>
</comment>
<dbReference type="EMBL" id="JASCZI010181244">
    <property type="protein sequence ID" value="MED6179426.1"/>
    <property type="molecule type" value="Genomic_DNA"/>
</dbReference>
<name>A0ABU6W3S5_9FABA</name>